<dbReference type="Proteomes" id="UP000095283">
    <property type="component" value="Unplaced"/>
</dbReference>
<name>A0A1I7WUE7_HETBA</name>
<evidence type="ECO:0000313" key="3">
    <source>
        <dbReference type="WBParaSite" id="Hba_08819"/>
    </source>
</evidence>
<dbReference type="WBParaSite" id="Hba_08819">
    <property type="protein sequence ID" value="Hba_08819"/>
    <property type="gene ID" value="Hba_08819"/>
</dbReference>
<keyword evidence="2" id="KW-1185">Reference proteome</keyword>
<organism evidence="2 3">
    <name type="scientific">Heterorhabditis bacteriophora</name>
    <name type="common">Entomopathogenic nematode worm</name>
    <dbReference type="NCBI Taxonomy" id="37862"/>
    <lineage>
        <taxon>Eukaryota</taxon>
        <taxon>Metazoa</taxon>
        <taxon>Ecdysozoa</taxon>
        <taxon>Nematoda</taxon>
        <taxon>Chromadorea</taxon>
        <taxon>Rhabditida</taxon>
        <taxon>Rhabditina</taxon>
        <taxon>Rhabditomorpha</taxon>
        <taxon>Strongyloidea</taxon>
        <taxon>Heterorhabditidae</taxon>
        <taxon>Heterorhabditis</taxon>
    </lineage>
</organism>
<evidence type="ECO:0000313" key="2">
    <source>
        <dbReference type="Proteomes" id="UP000095283"/>
    </source>
</evidence>
<dbReference type="AlphaFoldDB" id="A0A1I7WUE7"/>
<sequence length="277" mass="30708">MQMESQNGPSVNKYNGIMSSRELNAENSNKLVARPLPSSELEFRKKDHVSKASAKSEKLLNVRPSFPELSQNDADVGVEFEKARLRVMPNGAEASLLPSHETFIFKTLLKRGKLERLHSEPILERDEGKSDCESPCNSTTSELLPACAVRVFQPSPRGVPVITAPSRNHSRMSSVESGTPTAMLDALPQTYNNFNSTPQGFLRNSSARIQIAKPIQFDAPKTPFEERLQQQANAIRKASVTSNLSEGEPQVKNISSLELSSSTSFIYHFCDISLFLR</sequence>
<protein>
    <submittedName>
        <fullName evidence="3">Uncharacterized protein</fullName>
    </submittedName>
</protein>
<feature type="region of interest" description="Disordered" evidence="1">
    <location>
        <begin position="1"/>
        <end position="28"/>
    </location>
</feature>
<reference evidence="3" key="1">
    <citation type="submission" date="2016-11" db="UniProtKB">
        <authorList>
            <consortium name="WormBaseParasite"/>
        </authorList>
    </citation>
    <scope>IDENTIFICATION</scope>
</reference>
<proteinExistence type="predicted"/>
<accession>A0A1I7WUE7</accession>
<evidence type="ECO:0000256" key="1">
    <source>
        <dbReference type="SAM" id="MobiDB-lite"/>
    </source>
</evidence>